<sequence>MGDEAAAGRVNVVPRWPHYQYHCGMAMNLRLRDDQQEALRLRAEEEGRSMHAIVLQAIDRYLEQEADRATVRRLGAKYAAAHADLLRRLGE</sequence>
<dbReference type="SUPFAM" id="SSF47598">
    <property type="entry name" value="Ribbon-helix-helix"/>
    <property type="match status" value="1"/>
</dbReference>
<organism evidence="1 2">
    <name type="scientific">Streptomyces puniciscabiei</name>
    <dbReference type="NCBI Taxonomy" id="164348"/>
    <lineage>
        <taxon>Bacteria</taxon>
        <taxon>Bacillati</taxon>
        <taxon>Actinomycetota</taxon>
        <taxon>Actinomycetes</taxon>
        <taxon>Kitasatosporales</taxon>
        <taxon>Streptomycetaceae</taxon>
        <taxon>Streptomyces</taxon>
    </lineage>
</organism>
<accession>A0A542UI02</accession>
<dbReference type="Gene3D" id="1.10.1220.10">
    <property type="entry name" value="Met repressor-like"/>
    <property type="match status" value="1"/>
</dbReference>
<dbReference type="EMBL" id="VFNX01000001">
    <property type="protein sequence ID" value="TQK98715.1"/>
    <property type="molecule type" value="Genomic_DNA"/>
</dbReference>
<dbReference type="GO" id="GO:0006355">
    <property type="term" value="P:regulation of DNA-templated transcription"/>
    <property type="evidence" value="ECO:0007669"/>
    <property type="project" value="InterPro"/>
</dbReference>
<protein>
    <submittedName>
        <fullName evidence="1">Ribbon-helix-helix CopG family protein</fullName>
    </submittedName>
</protein>
<name>A0A542UI02_9ACTN</name>
<comment type="caution">
    <text evidence="1">The sequence shown here is derived from an EMBL/GenBank/DDBJ whole genome shotgun (WGS) entry which is preliminary data.</text>
</comment>
<keyword evidence="2" id="KW-1185">Reference proteome</keyword>
<proteinExistence type="predicted"/>
<dbReference type="InterPro" id="IPR010985">
    <property type="entry name" value="Ribbon_hlx_hlx"/>
</dbReference>
<evidence type="ECO:0000313" key="2">
    <source>
        <dbReference type="Proteomes" id="UP000318103"/>
    </source>
</evidence>
<evidence type="ECO:0000313" key="1">
    <source>
        <dbReference type="EMBL" id="TQK98715.1"/>
    </source>
</evidence>
<reference evidence="1 2" key="1">
    <citation type="submission" date="2019-06" db="EMBL/GenBank/DDBJ databases">
        <title>Sequencing the genomes of 1000 actinobacteria strains.</title>
        <authorList>
            <person name="Klenk H.-P."/>
        </authorList>
    </citation>
    <scope>NUCLEOTIDE SEQUENCE [LARGE SCALE GENOMIC DNA]</scope>
    <source>
        <strain evidence="1 2">DSM 41929</strain>
    </source>
</reference>
<dbReference type="InterPro" id="IPR013321">
    <property type="entry name" value="Arc_rbn_hlx_hlx"/>
</dbReference>
<dbReference type="Proteomes" id="UP000318103">
    <property type="component" value="Unassembled WGS sequence"/>
</dbReference>
<dbReference type="AlphaFoldDB" id="A0A542UI02"/>
<gene>
    <name evidence="1" type="ORF">FB563_3755</name>
</gene>